<evidence type="ECO:0000256" key="5">
    <source>
        <dbReference type="ARBA" id="ARBA00023015"/>
    </source>
</evidence>
<keyword evidence="6" id="KW-0804">Transcription</keyword>
<evidence type="ECO:0000313" key="10">
    <source>
        <dbReference type="EMBL" id="CPR08870.1"/>
    </source>
</evidence>
<dbReference type="OrthoDB" id="9802729at2"/>
<evidence type="ECO:0000256" key="1">
    <source>
        <dbReference type="ARBA" id="ARBA00011233"/>
    </source>
</evidence>
<dbReference type="GO" id="GO:0006808">
    <property type="term" value="P:regulation of nitrogen utilization"/>
    <property type="evidence" value="ECO:0007669"/>
    <property type="project" value="InterPro"/>
</dbReference>
<dbReference type="PROSITE" id="PS00496">
    <property type="entry name" value="PII_GLNB_UMP"/>
    <property type="match status" value="1"/>
</dbReference>
<dbReference type="InterPro" id="IPR015867">
    <property type="entry name" value="N-reg_PII/ATP_PRibTrfase_C"/>
</dbReference>
<dbReference type="PROSITE" id="PS00638">
    <property type="entry name" value="PII_GLNB_CTER"/>
    <property type="match status" value="1"/>
</dbReference>
<evidence type="ECO:0000256" key="4">
    <source>
        <dbReference type="ARBA" id="ARBA00022741"/>
    </source>
</evidence>
<dbReference type="Gene3D" id="3.30.70.120">
    <property type="match status" value="1"/>
</dbReference>
<evidence type="ECO:0000256" key="2">
    <source>
        <dbReference type="ARBA" id="ARBA00015681"/>
    </source>
</evidence>
<evidence type="ECO:0000313" key="11">
    <source>
        <dbReference type="Proteomes" id="UP000198875"/>
    </source>
</evidence>
<dbReference type="AlphaFoldDB" id="A0A0U0W5Q6"/>
<dbReference type="InterPro" id="IPR002187">
    <property type="entry name" value="N-reg_PII"/>
</dbReference>
<keyword evidence="4" id="KW-0547">Nucleotide-binding</keyword>
<dbReference type="InterPro" id="IPR011322">
    <property type="entry name" value="N-reg_PII-like_a/b"/>
</dbReference>
<keyword evidence="3 8" id="KW-0597">Phosphoprotein</keyword>
<dbReference type="PIRSF" id="PIRSF039144">
    <property type="entry name" value="GlnB"/>
    <property type="match status" value="1"/>
</dbReference>
<dbReference type="RefSeq" id="WP_085180047.1">
    <property type="nucleotide sequence ID" value="NZ_CSTD01000001.1"/>
</dbReference>
<dbReference type="PRINTS" id="PR00340">
    <property type="entry name" value="PIIGLNB"/>
</dbReference>
<dbReference type="InterPro" id="IPR017918">
    <property type="entry name" value="N-reg_PII_CS"/>
</dbReference>
<dbReference type="Pfam" id="PF00543">
    <property type="entry name" value="P-II"/>
    <property type="match status" value="1"/>
</dbReference>
<evidence type="ECO:0000256" key="9">
    <source>
        <dbReference type="RuleBase" id="RU003936"/>
    </source>
</evidence>
<comment type="similarity">
    <text evidence="9">Belongs to the P(II) protein family.</text>
</comment>
<dbReference type="PROSITE" id="PS51343">
    <property type="entry name" value="PII_GLNB_DOM"/>
    <property type="match status" value="1"/>
</dbReference>
<evidence type="ECO:0000256" key="8">
    <source>
        <dbReference type="PIRSR" id="PIRSR602187-50"/>
    </source>
</evidence>
<name>A0A0U0W5Q6_MYCBE</name>
<gene>
    <name evidence="10" type="primary">glnB_1</name>
    <name evidence="10" type="ORF">BN971_01381</name>
</gene>
<organism evidence="10 11">
    <name type="scientific">Mycobacterium bohemicum DSM 44277</name>
    <dbReference type="NCBI Taxonomy" id="1236609"/>
    <lineage>
        <taxon>Bacteria</taxon>
        <taxon>Bacillati</taxon>
        <taxon>Actinomycetota</taxon>
        <taxon>Actinomycetes</taxon>
        <taxon>Mycobacteriales</taxon>
        <taxon>Mycobacteriaceae</taxon>
        <taxon>Mycobacterium</taxon>
    </lineage>
</organism>
<reference evidence="10 11" key="1">
    <citation type="submission" date="2015-03" db="EMBL/GenBank/DDBJ databases">
        <authorList>
            <person name="Murphy D."/>
        </authorList>
    </citation>
    <scope>NUCLEOTIDE SEQUENCE [LARGE SCALE GENOMIC DNA]</scope>
    <source>
        <strain evidence="10 11">DSM 44277</strain>
    </source>
</reference>
<keyword evidence="5" id="KW-0805">Transcription regulation</keyword>
<dbReference type="SUPFAM" id="SSF54913">
    <property type="entry name" value="GlnB-like"/>
    <property type="match status" value="1"/>
</dbReference>
<evidence type="ECO:0000256" key="6">
    <source>
        <dbReference type="ARBA" id="ARBA00023163"/>
    </source>
</evidence>
<dbReference type="PANTHER" id="PTHR30115">
    <property type="entry name" value="NITROGEN REGULATORY PROTEIN P-II"/>
    <property type="match status" value="1"/>
</dbReference>
<dbReference type="GO" id="GO:0030234">
    <property type="term" value="F:enzyme regulator activity"/>
    <property type="evidence" value="ECO:0007669"/>
    <property type="project" value="InterPro"/>
</dbReference>
<feature type="modified residue" description="O-UMP-tyrosine" evidence="7">
    <location>
        <position position="51"/>
    </location>
</feature>
<comment type="subunit">
    <text evidence="1">Homotrimer.</text>
</comment>
<evidence type="ECO:0000256" key="3">
    <source>
        <dbReference type="ARBA" id="ARBA00022553"/>
    </source>
</evidence>
<protein>
    <recommendedName>
        <fullName evidence="2">Nitrogen regulatory protein P-II</fullName>
    </recommendedName>
</protein>
<evidence type="ECO:0000256" key="7">
    <source>
        <dbReference type="PIRSR" id="PIRSR039144-50"/>
    </source>
</evidence>
<dbReference type="PANTHER" id="PTHR30115:SF11">
    <property type="entry name" value="NITROGEN REGULATORY PROTEIN P-II HOMOLOG"/>
    <property type="match status" value="1"/>
</dbReference>
<dbReference type="EMBL" id="CSTD01000001">
    <property type="protein sequence ID" value="CPR08870.1"/>
    <property type="molecule type" value="Genomic_DNA"/>
</dbReference>
<sequence>MKLVTAILQPFTLDDVRHAVESVGVLGMTVTEVRGFGRQRGHTEVYRGAEYRIEFVPKVRIEVLVAEEFTERIVGAIVSAAHTGKIGDGKVWVSLVDRVIRIRTGEHDQNAL</sequence>
<proteinExistence type="inferred from homology"/>
<dbReference type="Proteomes" id="UP000198875">
    <property type="component" value="Unassembled WGS sequence"/>
</dbReference>
<accession>A0A0U0W5Q6</accession>
<dbReference type="GO" id="GO:0005524">
    <property type="term" value="F:ATP binding"/>
    <property type="evidence" value="ECO:0007669"/>
    <property type="project" value="TreeGrafter"/>
</dbReference>
<dbReference type="SMART" id="SM00938">
    <property type="entry name" value="P-II"/>
    <property type="match status" value="1"/>
</dbReference>
<dbReference type="InterPro" id="IPR002332">
    <property type="entry name" value="N-reg_PII_urydylation_site"/>
</dbReference>
<dbReference type="GO" id="GO:0005829">
    <property type="term" value="C:cytosol"/>
    <property type="evidence" value="ECO:0007669"/>
    <property type="project" value="TreeGrafter"/>
</dbReference>